<dbReference type="InterPro" id="IPR016181">
    <property type="entry name" value="Acyl_CoA_acyltransferase"/>
</dbReference>
<dbReference type="RefSeq" id="WP_257596507.1">
    <property type="nucleotide sequence ID" value="NZ_JANKHH010000007.1"/>
</dbReference>
<name>A0ABT1XSQ1_9SPHN</name>
<dbReference type="PANTHER" id="PTHR43610">
    <property type="entry name" value="BLL6696 PROTEIN"/>
    <property type="match status" value="1"/>
</dbReference>
<dbReference type="Gene3D" id="3.40.630.30">
    <property type="match status" value="1"/>
</dbReference>
<dbReference type="PROSITE" id="PS51186">
    <property type="entry name" value="GNAT"/>
    <property type="match status" value="1"/>
</dbReference>
<dbReference type="SUPFAM" id="SSF55729">
    <property type="entry name" value="Acyl-CoA N-acyltransferases (Nat)"/>
    <property type="match status" value="1"/>
</dbReference>
<dbReference type="Proteomes" id="UP001206067">
    <property type="component" value="Unassembled WGS sequence"/>
</dbReference>
<dbReference type="Pfam" id="PF13302">
    <property type="entry name" value="Acetyltransf_3"/>
    <property type="match status" value="1"/>
</dbReference>
<dbReference type="InterPro" id="IPR000182">
    <property type="entry name" value="GNAT_dom"/>
</dbReference>
<feature type="domain" description="N-acetyltransferase" evidence="1">
    <location>
        <begin position="12"/>
        <end position="176"/>
    </location>
</feature>
<keyword evidence="3" id="KW-1185">Reference proteome</keyword>
<gene>
    <name evidence="2" type="ORF">NSO95_11975</name>
</gene>
<evidence type="ECO:0000313" key="2">
    <source>
        <dbReference type="EMBL" id="MCR2834666.1"/>
    </source>
</evidence>
<dbReference type="PANTHER" id="PTHR43610:SF1">
    <property type="entry name" value="N-ACETYLTRANSFERASE DOMAIN-CONTAINING PROTEIN"/>
    <property type="match status" value="1"/>
</dbReference>
<sequence length="188" mass="21475">MDRQPVLEGERLLLRPLASDDWDALFAIASDPAVWEQHPMHDRWREDVFRVFFDDALAKGGALAAIDKRDGSVVGTSRFQTLLAPEDDPEEQSSVEIGWTVLVPRLWGKGVNREMKRLMLEHAFRYVERVDFRVGENNWRSRIALENIGGMLTRRTDLTSYEGKRALHVIYAITRESFAEGPLMSGSC</sequence>
<evidence type="ECO:0000259" key="1">
    <source>
        <dbReference type="PROSITE" id="PS51186"/>
    </source>
</evidence>
<reference evidence="2 3" key="1">
    <citation type="submission" date="2022-08" db="EMBL/GenBank/DDBJ databases">
        <title>Polyphasic taxonomy analysis of Qipengyuania sp.RS5-5.</title>
        <authorList>
            <person name="Xamxidin M."/>
            <person name="Wu M."/>
        </authorList>
    </citation>
    <scope>NUCLEOTIDE SEQUENCE [LARGE SCALE GENOMIC DNA]</scope>
    <source>
        <strain evidence="2 3">RS5-5</strain>
    </source>
</reference>
<dbReference type="EMBL" id="JANKHH010000007">
    <property type="protein sequence ID" value="MCR2834666.1"/>
    <property type="molecule type" value="Genomic_DNA"/>
</dbReference>
<organism evidence="2 3">
    <name type="scientific">Parerythrobacter lacustris</name>
    <dbReference type="NCBI Taxonomy" id="2969984"/>
    <lineage>
        <taxon>Bacteria</taxon>
        <taxon>Pseudomonadati</taxon>
        <taxon>Pseudomonadota</taxon>
        <taxon>Alphaproteobacteria</taxon>
        <taxon>Sphingomonadales</taxon>
        <taxon>Erythrobacteraceae</taxon>
        <taxon>Parerythrobacter</taxon>
    </lineage>
</organism>
<protein>
    <submittedName>
        <fullName evidence="2">GNAT family N-acetyltransferase</fullName>
    </submittedName>
</protein>
<evidence type="ECO:0000313" key="3">
    <source>
        <dbReference type="Proteomes" id="UP001206067"/>
    </source>
</evidence>
<accession>A0ABT1XSQ1</accession>
<comment type="caution">
    <text evidence="2">The sequence shown here is derived from an EMBL/GenBank/DDBJ whole genome shotgun (WGS) entry which is preliminary data.</text>
</comment>
<proteinExistence type="predicted"/>